<proteinExistence type="predicted"/>
<gene>
    <name evidence="1" type="ORF">OWV82_012064</name>
</gene>
<evidence type="ECO:0000313" key="1">
    <source>
        <dbReference type="EMBL" id="KAJ4717139.1"/>
    </source>
</evidence>
<dbReference type="Proteomes" id="UP001164539">
    <property type="component" value="Chromosome 6"/>
</dbReference>
<accession>A0ACC1Y299</accession>
<keyword evidence="2" id="KW-1185">Reference proteome</keyword>
<evidence type="ECO:0000313" key="2">
    <source>
        <dbReference type="Proteomes" id="UP001164539"/>
    </source>
</evidence>
<organism evidence="1 2">
    <name type="scientific">Melia azedarach</name>
    <name type="common">Chinaberry tree</name>
    <dbReference type="NCBI Taxonomy" id="155640"/>
    <lineage>
        <taxon>Eukaryota</taxon>
        <taxon>Viridiplantae</taxon>
        <taxon>Streptophyta</taxon>
        <taxon>Embryophyta</taxon>
        <taxon>Tracheophyta</taxon>
        <taxon>Spermatophyta</taxon>
        <taxon>Magnoliopsida</taxon>
        <taxon>eudicotyledons</taxon>
        <taxon>Gunneridae</taxon>
        <taxon>Pentapetalae</taxon>
        <taxon>rosids</taxon>
        <taxon>malvids</taxon>
        <taxon>Sapindales</taxon>
        <taxon>Meliaceae</taxon>
        <taxon>Melia</taxon>
    </lineage>
</organism>
<name>A0ACC1Y299_MELAZ</name>
<protein>
    <submittedName>
        <fullName evidence="1">Kinetochore protein nuf2</fullName>
    </submittedName>
</protein>
<dbReference type="EMBL" id="CM051399">
    <property type="protein sequence ID" value="KAJ4717139.1"/>
    <property type="molecule type" value="Genomic_DNA"/>
</dbReference>
<reference evidence="1 2" key="1">
    <citation type="journal article" date="2023" name="Science">
        <title>Complex scaffold remodeling in plant triterpene biosynthesis.</title>
        <authorList>
            <person name="De La Pena R."/>
            <person name="Hodgson H."/>
            <person name="Liu J.C."/>
            <person name="Stephenson M.J."/>
            <person name="Martin A.C."/>
            <person name="Owen C."/>
            <person name="Harkess A."/>
            <person name="Leebens-Mack J."/>
            <person name="Jimenez L.E."/>
            <person name="Osbourn A."/>
            <person name="Sattely E.S."/>
        </authorList>
    </citation>
    <scope>NUCLEOTIDE SEQUENCE [LARGE SCALE GENOMIC DNA]</scope>
    <source>
        <strain evidence="2">cv. JPN11</strain>
        <tissue evidence="1">Leaf</tissue>
    </source>
</reference>
<comment type="caution">
    <text evidence="1">The sequence shown here is derived from an EMBL/GenBank/DDBJ whole genome shotgun (WGS) entry which is preliminary data.</text>
</comment>
<sequence>MSKFDYPKLSTAEIITILAESEIAVITDNDLKNPNQDFVSDLYTRLLIYLDILHEDEQGQLDFVALEQLENPDLHVGALQTMNLYTRVKEAVTSLDCPMKFNLKDLIRPDAGRTEYFVSAILNFCLHKDTKMNLLRPIAEDLTLLDEQRREWEAKLSQLNAEIAAYNEAREKELPLVQEVDAKVKELRQTIQDLNKHQMALRTTIKKLKEKTGELEEKVSQAEFELVQSVQQNAELRSKIVQSPQKLKSALEEKKSVREEARNAEKRAMQTFQEKTTILEVYTKALKKMSKQFAQMQATFEQVNSAKSIERDYKALKAKLSDDGVLDKSLEAKLVERQGKAEQLDELRKQLEKERNIKSEEASKDLENVKLEVESMRRDLEGRQRQVETVVAEVDAITSKTMSVKESGDAKLQELASKAGEIVKQFQQYTNSLGFLLSSDVGIVKSSSG</sequence>